<dbReference type="InterPro" id="IPR029063">
    <property type="entry name" value="SAM-dependent_MTases_sf"/>
</dbReference>
<sequence length="174" mass="20384">MSWYESHSFLNEYIRENTCKRIMEIGVYNGENARTMVEAAIRNVRPSEVEYYGFDFFMDTRFQEVRQKLEKIACQFKLFKGDTFDTLPKVVTTLPKMDVIFIDGDKSYTKARSDWEHSKTLMHHRTAIFVHNADFSGVRSMVDGIPRSQYQVEVFSVHFEGEIALIKKKTPETS</sequence>
<accession>X1F4C6</accession>
<gene>
    <name evidence="1" type="ORF">S03H2_20775</name>
</gene>
<name>X1F4C6_9ZZZZ</name>
<proteinExistence type="predicted"/>
<comment type="caution">
    <text evidence="1">The sequence shown here is derived from an EMBL/GenBank/DDBJ whole genome shotgun (WGS) entry which is preliminary data.</text>
</comment>
<evidence type="ECO:0000313" key="1">
    <source>
        <dbReference type="EMBL" id="GAH39802.1"/>
    </source>
</evidence>
<dbReference type="AlphaFoldDB" id="X1F4C6"/>
<reference evidence="1" key="1">
    <citation type="journal article" date="2014" name="Front. Microbiol.">
        <title>High frequency of phylogenetically diverse reductive dehalogenase-homologous genes in deep subseafloor sedimentary metagenomes.</title>
        <authorList>
            <person name="Kawai M."/>
            <person name="Futagami T."/>
            <person name="Toyoda A."/>
            <person name="Takaki Y."/>
            <person name="Nishi S."/>
            <person name="Hori S."/>
            <person name="Arai W."/>
            <person name="Tsubouchi T."/>
            <person name="Morono Y."/>
            <person name="Uchiyama I."/>
            <person name="Ito T."/>
            <person name="Fujiyama A."/>
            <person name="Inagaki F."/>
            <person name="Takami H."/>
        </authorList>
    </citation>
    <scope>NUCLEOTIDE SEQUENCE</scope>
    <source>
        <strain evidence="1">Expedition CK06-06</strain>
    </source>
</reference>
<evidence type="ECO:0008006" key="2">
    <source>
        <dbReference type="Google" id="ProtNLM"/>
    </source>
</evidence>
<dbReference type="EMBL" id="BARU01010987">
    <property type="protein sequence ID" value="GAH39802.1"/>
    <property type="molecule type" value="Genomic_DNA"/>
</dbReference>
<dbReference type="SUPFAM" id="SSF53335">
    <property type="entry name" value="S-adenosyl-L-methionine-dependent methyltransferases"/>
    <property type="match status" value="1"/>
</dbReference>
<organism evidence="1">
    <name type="scientific">marine sediment metagenome</name>
    <dbReference type="NCBI Taxonomy" id="412755"/>
    <lineage>
        <taxon>unclassified sequences</taxon>
        <taxon>metagenomes</taxon>
        <taxon>ecological metagenomes</taxon>
    </lineage>
</organism>
<protein>
    <recommendedName>
        <fullName evidence="2">O-methyltransferase domain-containing protein</fullName>
    </recommendedName>
</protein>
<dbReference type="Pfam" id="PF13578">
    <property type="entry name" value="Methyltransf_24"/>
    <property type="match status" value="1"/>
</dbReference>
<dbReference type="Gene3D" id="3.40.50.150">
    <property type="entry name" value="Vaccinia Virus protein VP39"/>
    <property type="match status" value="1"/>
</dbReference>